<keyword evidence="7" id="KW-0328">Glycosyltransferase</keyword>
<gene>
    <name evidence="17" type="ORF">B0I71DRAFT_127436</name>
</gene>
<keyword evidence="8 17" id="KW-0808">Transferase</keyword>
<evidence type="ECO:0000256" key="6">
    <source>
        <dbReference type="ARBA" id="ARBA00019988"/>
    </source>
</evidence>
<dbReference type="InterPro" id="IPR025993">
    <property type="entry name" value="Ceramide_glucosylTrfase"/>
</dbReference>
<dbReference type="PANTHER" id="PTHR12726">
    <property type="entry name" value="CERAMIDE GLUCOSYLTRANSFERASE"/>
    <property type="match status" value="1"/>
</dbReference>
<proteinExistence type="inferred from homology"/>
<keyword evidence="9 16" id="KW-0812">Transmembrane</keyword>
<comment type="subcellular location">
    <subcellularLocation>
        <location evidence="1">Membrane</location>
        <topology evidence="1">Multi-pass membrane protein</topology>
    </subcellularLocation>
</comment>
<feature type="region of interest" description="Disordered" evidence="15">
    <location>
        <begin position="302"/>
        <end position="340"/>
    </location>
</feature>
<dbReference type="VEuPathDB" id="FungiDB:YALI0_B09669g"/>
<sequence length="555" mass="61339">MDIKSIVVSTATAIATATATAIASASTTTSDTYALPTHTPALSSATSTAGTITGWICLVWYCLIIFLSTVGITLVYKRNTVADAPRSPSMTNPPGVSILRPLKGIDPEMETCLMAAFEQDYPLFEIIFAVEMADDPAIPIVEQLIARYPNVDARLLVGSAHYGPNPKVNNLVKAYQRAKYDIVWVLDANVWVTRSAMARSVDKFIENRTVELVHHLPVCVAIDDGVGAELDEMFMLTAHSKFYTAINWAALAPCVMGKSNMYRRSSLNKAAKSFNPSTFNPFTQWAAMSAAKVVQPAVGGNPESLAISPPTAESQTISSSAVHSTTPHSRSNSPTHDTEENTGLQQFAKYIAEDNMIAEALWGEGGRTAMTSDSVVQPLAKVTLAGYVQRRVRWLRVRKFMVLAATLLEPTTESILCGIIGSVGYSLIFKGGYFSWPFFFIHMALWCLSDYFHFHNLLSFSNLDRPKPNQTIPYFAKRFYTNKHQLNTPSLLGKGKNVNGPFESRFALHWISVWLLRESLALPIWTMAMLGQQVFWRNKPFRINADLSAEEIDLN</sequence>
<evidence type="ECO:0000256" key="9">
    <source>
        <dbReference type="ARBA" id="ARBA00022692"/>
    </source>
</evidence>
<feature type="transmembrane region" description="Helical" evidence="16">
    <location>
        <begin position="434"/>
        <end position="452"/>
    </location>
</feature>
<reference evidence="17 18" key="1">
    <citation type="submission" date="2018-07" db="EMBL/GenBank/DDBJ databases">
        <title>Draft Genome Assemblies for Five Robust Yarrowia lipolytica Strains Exhibiting High Lipid Production and Pentose Sugar Utilization and Sugar Alcohol Secretion from Undetoxified Lignocellulosic Biomass Hydrolysates.</title>
        <authorList>
            <consortium name="DOE Joint Genome Institute"/>
            <person name="Walker C."/>
            <person name="Ryu S."/>
            <person name="Na H."/>
            <person name="Zane M."/>
            <person name="LaButti K."/>
            <person name="Lipzen A."/>
            <person name="Haridas S."/>
            <person name="Barry K."/>
            <person name="Grigoriev I.V."/>
            <person name="Quarterman J."/>
            <person name="Slininger P."/>
            <person name="Dien B."/>
            <person name="Trinh C.T."/>
        </authorList>
    </citation>
    <scope>NUCLEOTIDE SEQUENCE [LARGE SCALE GENOMIC DNA]</scope>
    <source>
        <strain evidence="17 18">YB392</strain>
    </source>
</reference>
<dbReference type="FunFam" id="3.90.550.10:FF:000302">
    <property type="entry name" value="YALI0B09669p"/>
    <property type="match status" value="1"/>
</dbReference>
<evidence type="ECO:0000313" key="18">
    <source>
        <dbReference type="Proteomes" id="UP000256601"/>
    </source>
</evidence>
<dbReference type="PANTHER" id="PTHR12726:SF0">
    <property type="entry name" value="CERAMIDE GLUCOSYLTRANSFERASE"/>
    <property type="match status" value="1"/>
</dbReference>
<dbReference type="AlphaFoldDB" id="A0A371CEI1"/>
<dbReference type="EMBL" id="KZ858952">
    <property type="protein sequence ID" value="RDW28500.1"/>
    <property type="molecule type" value="Genomic_DNA"/>
</dbReference>
<evidence type="ECO:0000256" key="11">
    <source>
        <dbReference type="ARBA" id="ARBA00023136"/>
    </source>
</evidence>
<name>A0A371CEI1_YARLL</name>
<dbReference type="GO" id="GO:0008120">
    <property type="term" value="F:ceramide glucosyltransferase activity"/>
    <property type="evidence" value="ECO:0007669"/>
    <property type="project" value="UniProtKB-EC"/>
</dbReference>
<evidence type="ECO:0000256" key="1">
    <source>
        <dbReference type="ARBA" id="ARBA00004141"/>
    </source>
</evidence>
<dbReference type="GO" id="GO:0016020">
    <property type="term" value="C:membrane"/>
    <property type="evidence" value="ECO:0007669"/>
    <property type="project" value="UniProtKB-SubCell"/>
</dbReference>
<evidence type="ECO:0000256" key="5">
    <source>
        <dbReference type="ARBA" id="ARBA00012699"/>
    </source>
</evidence>
<comment type="similarity">
    <text evidence="4">Belongs to the glycosyltransferase 2 family.</text>
</comment>
<evidence type="ECO:0000256" key="4">
    <source>
        <dbReference type="ARBA" id="ARBA00006739"/>
    </source>
</evidence>
<feature type="transmembrane region" description="Helical" evidence="16">
    <location>
        <begin position="49"/>
        <end position="76"/>
    </location>
</feature>
<dbReference type="CDD" id="cd02520">
    <property type="entry name" value="Glucosylceramide_synthase"/>
    <property type="match status" value="1"/>
</dbReference>
<organism evidence="17 18">
    <name type="scientific">Yarrowia lipolytica</name>
    <name type="common">Candida lipolytica</name>
    <dbReference type="NCBI Taxonomy" id="4952"/>
    <lineage>
        <taxon>Eukaryota</taxon>
        <taxon>Fungi</taxon>
        <taxon>Dikarya</taxon>
        <taxon>Ascomycota</taxon>
        <taxon>Saccharomycotina</taxon>
        <taxon>Dipodascomycetes</taxon>
        <taxon>Dipodascales</taxon>
        <taxon>Dipodascales incertae sedis</taxon>
        <taxon>Yarrowia</taxon>
    </lineage>
</organism>
<evidence type="ECO:0000256" key="12">
    <source>
        <dbReference type="ARBA" id="ARBA00031017"/>
    </source>
</evidence>
<comment type="pathway">
    <text evidence="3">Sphingolipid metabolism.</text>
</comment>
<dbReference type="Proteomes" id="UP000256601">
    <property type="component" value="Unassembled WGS sequence"/>
</dbReference>
<dbReference type="GO" id="GO:0006679">
    <property type="term" value="P:glucosylceramide biosynthetic process"/>
    <property type="evidence" value="ECO:0007669"/>
    <property type="project" value="TreeGrafter"/>
</dbReference>
<dbReference type="VEuPathDB" id="FungiDB:YALI1_B13041g"/>
<evidence type="ECO:0000313" key="17">
    <source>
        <dbReference type="EMBL" id="RDW28500.1"/>
    </source>
</evidence>
<dbReference type="InterPro" id="IPR029044">
    <property type="entry name" value="Nucleotide-diphossugar_trans"/>
</dbReference>
<dbReference type="Gene3D" id="3.90.550.10">
    <property type="entry name" value="Spore Coat Polysaccharide Biosynthesis Protein SpsA, Chain A"/>
    <property type="match status" value="1"/>
</dbReference>
<evidence type="ECO:0000256" key="2">
    <source>
        <dbReference type="ARBA" id="ARBA00004760"/>
    </source>
</evidence>
<dbReference type="SUPFAM" id="SSF53448">
    <property type="entry name" value="Nucleotide-diphospho-sugar transferases"/>
    <property type="match status" value="1"/>
</dbReference>
<evidence type="ECO:0000256" key="13">
    <source>
        <dbReference type="ARBA" id="ARBA00031543"/>
    </source>
</evidence>
<keyword evidence="11 16" id="KW-0472">Membrane</keyword>
<evidence type="ECO:0000256" key="7">
    <source>
        <dbReference type="ARBA" id="ARBA00022676"/>
    </source>
</evidence>
<feature type="compositionally biased region" description="Polar residues" evidence="15">
    <location>
        <begin position="311"/>
        <end position="340"/>
    </location>
</feature>
<evidence type="ECO:0000256" key="3">
    <source>
        <dbReference type="ARBA" id="ARBA00004991"/>
    </source>
</evidence>
<accession>A0A371CEI1</accession>
<dbReference type="EC" id="2.4.1.80" evidence="5"/>
<evidence type="ECO:0000256" key="8">
    <source>
        <dbReference type="ARBA" id="ARBA00022679"/>
    </source>
</evidence>
<evidence type="ECO:0000256" key="15">
    <source>
        <dbReference type="SAM" id="MobiDB-lite"/>
    </source>
</evidence>
<feature type="transmembrane region" description="Helical" evidence="16">
    <location>
        <begin position="400"/>
        <end position="428"/>
    </location>
</feature>
<protein>
    <recommendedName>
        <fullName evidence="6">Ceramide glucosyltransferase</fullName>
        <ecNumber evidence="5">2.4.1.80</ecNumber>
    </recommendedName>
    <alternativeName>
        <fullName evidence="13">Glucosylceramide synthase</fullName>
    </alternativeName>
    <alternativeName>
        <fullName evidence="14">UDP-glucose ceramide glucosyltransferase</fullName>
    </alternativeName>
    <alternativeName>
        <fullName evidence="12">UDP-glucose:N-acylsphingosine D-glucosyltransferase</fullName>
    </alternativeName>
</protein>
<evidence type="ECO:0000256" key="16">
    <source>
        <dbReference type="SAM" id="Phobius"/>
    </source>
</evidence>
<dbReference type="Pfam" id="PF13506">
    <property type="entry name" value="Glyco_transf_21"/>
    <property type="match status" value="2"/>
</dbReference>
<comment type="pathway">
    <text evidence="2">Lipid metabolism; sphingolipid metabolism.</text>
</comment>
<evidence type="ECO:0000256" key="14">
    <source>
        <dbReference type="ARBA" id="ARBA00032575"/>
    </source>
</evidence>
<dbReference type="UniPathway" id="UPA00222"/>
<keyword evidence="10 16" id="KW-1133">Transmembrane helix</keyword>
<evidence type="ECO:0000256" key="10">
    <source>
        <dbReference type="ARBA" id="ARBA00022989"/>
    </source>
</evidence>